<name>A0ABX8MF84_9PSED</name>
<sequence length="109" mass="12403">MYYLNLGEVEENDERYVSFIRRMNIVNAVGAVSAERGWRDKMLAGAVWLRDRHRDQLEIGATTTLTADQFAELLVFMQALRDWPQSEAFPDVSARPVPPAFLEQSGGDQ</sequence>
<organism evidence="3 4">
    <name type="scientific">Pseudomonas muyukensis</name>
    <dbReference type="NCBI Taxonomy" id="2842357"/>
    <lineage>
        <taxon>Bacteria</taxon>
        <taxon>Pseudomonadati</taxon>
        <taxon>Pseudomonadota</taxon>
        <taxon>Gammaproteobacteria</taxon>
        <taxon>Pseudomonadales</taxon>
        <taxon>Pseudomonadaceae</taxon>
        <taxon>Pseudomonas</taxon>
    </lineage>
</organism>
<evidence type="ECO:0000259" key="2">
    <source>
        <dbReference type="Pfam" id="PF16778"/>
    </source>
</evidence>
<dbReference type="Proteomes" id="UP001047646">
    <property type="component" value="Chromosome"/>
</dbReference>
<evidence type="ECO:0000256" key="1">
    <source>
        <dbReference type="SAM" id="MobiDB-lite"/>
    </source>
</evidence>
<dbReference type="InterPro" id="IPR031893">
    <property type="entry name" value="Phage_tail_APC"/>
</dbReference>
<protein>
    <submittedName>
        <fullName evidence="3">Phage tail assembly chaperone</fullName>
    </submittedName>
</protein>
<reference evidence="3" key="1">
    <citation type="journal article" date="2021" name="Microorganisms">
        <title>The Ever-Expanding Pseudomonas Genus: Description of 43 New Species and Partition of the Pseudomonas putida Group.</title>
        <authorList>
            <person name="Girard L."/>
            <person name="Lood C."/>
            <person name="Hofte M."/>
            <person name="Vandamme P."/>
            <person name="Rokni-Zadeh H."/>
            <person name="van Noort V."/>
            <person name="Lavigne R."/>
            <person name="De Mot R."/>
        </authorList>
    </citation>
    <scope>NUCLEOTIDE SEQUENCE</scope>
    <source>
        <strain evidence="3">COW39</strain>
    </source>
</reference>
<gene>
    <name evidence="3" type="ORF">KSS95_21520</name>
</gene>
<feature type="region of interest" description="Disordered" evidence="1">
    <location>
        <begin position="89"/>
        <end position="109"/>
    </location>
</feature>
<proteinExistence type="predicted"/>
<evidence type="ECO:0000313" key="4">
    <source>
        <dbReference type="Proteomes" id="UP001047646"/>
    </source>
</evidence>
<keyword evidence="4" id="KW-1185">Reference proteome</keyword>
<dbReference type="EMBL" id="CP077073">
    <property type="protein sequence ID" value="QXH37729.1"/>
    <property type="molecule type" value="Genomic_DNA"/>
</dbReference>
<accession>A0ABX8MF84</accession>
<feature type="domain" description="Phage tail assembly chaperone-like" evidence="2">
    <location>
        <begin position="33"/>
        <end position="100"/>
    </location>
</feature>
<evidence type="ECO:0000313" key="3">
    <source>
        <dbReference type="EMBL" id="QXH37729.1"/>
    </source>
</evidence>
<dbReference type="Pfam" id="PF16778">
    <property type="entry name" value="Phage_tail_APC"/>
    <property type="match status" value="1"/>
</dbReference>